<dbReference type="CDD" id="cd00200">
    <property type="entry name" value="WD40"/>
    <property type="match status" value="1"/>
</dbReference>
<dbReference type="PROSITE" id="PS50082">
    <property type="entry name" value="WD_REPEATS_2"/>
    <property type="match status" value="9"/>
</dbReference>
<dbReference type="SUPFAM" id="SSF50978">
    <property type="entry name" value="WD40 repeat-like"/>
    <property type="match status" value="2"/>
</dbReference>
<dbReference type="PANTHER" id="PTHR19854">
    <property type="entry name" value="TRANSDUCIN BETA-LIKE 3"/>
    <property type="match status" value="1"/>
</dbReference>
<dbReference type="GO" id="GO:0000472">
    <property type="term" value="P:endonucleolytic cleavage to generate mature 5'-end of SSU-rRNA from (SSU-rRNA, 5.8S rRNA, LSU-rRNA)"/>
    <property type="evidence" value="ECO:0007669"/>
    <property type="project" value="TreeGrafter"/>
</dbReference>
<dbReference type="PANTHER" id="PTHR19854:SF15">
    <property type="entry name" value="TRANSDUCIN BETA-LIKE PROTEIN 3"/>
    <property type="match status" value="1"/>
</dbReference>
<dbReference type="GO" id="GO:0030686">
    <property type="term" value="C:90S preribosome"/>
    <property type="evidence" value="ECO:0007669"/>
    <property type="project" value="TreeGrafter"/>
</dbReference>
<dbReference type="Proteomes" id="UP000094336">
    <property type="component" value="Unassembled WGS sequence"/>
</dbReference>
<dbReference type="InterPro" id="IPR020472">
    <property type="entry name" value="WD40_PAC1"/>
</dbReference>
<accession>A0A1E3QT56</accession>
<dbReference type="InterPro" id="IPR015943">
    <property type="entry name" value="WD40/YVTN_repeat-like_dom_sf"/>
</dbReference>
<dbReference type="EMBL" id="KV454430">
    <property type="protein sequence ID" value="ODQ80107.1"/>
    <property type="molecule type" value="Genomic_DNA"/>
</dbReference>
<feature type="repeat" description="WD" evidence="5">
    <location>
        <begin position="603"/>
        <end position="644"/>
    </location>
</feature>
<evidence type="ECO:0000256" key="3">
    <source>
        <dbReference type="ARBA" id="ARBA00022737"/>
    </source>
</evidence>
<feature type="repeat" description="WD" evidence="5">
    <location>
        <begin position="477"/>
        <end position="518"/>
    </location>
</feature>
<keyword evidence="4" id="KW-0539">Nucleus</keyword>
<reference evidence="8" key="1">
    <citation type="submission" date="2016-05" db="EMBL/GenBank/DDBJ databases">
        <title>Comparative genomics of biotechnologically important yeasts.</title>
        <authorList>
            <consortium name="DOE Joint Genome Institute"/>
            <person name="Riley R."/>
            <person name="Haridas S."/>
            <person name="Wolfe K.H."/>
            <person name="Lopes M.R."/>
            <person name="Hittinger C.T."/>
            <person name="Goker M."/>
            <person name="Salamov A."/>
            <person name="Wisecaver J."/>
            <person name="Long T.M."/>
            <person name="Aerts A.L."/>
            <person name="Barry K."/>
            <person name="Choi C."/>
            <person name="Clum A."/>
            <person name="Coughlan A.Y."/>
            <person name="Deshpande S."/>
            <person name="Douglass A.P."/>
            <person name="Hanson S.J."/>
            <person name="Klenk H.-P."/>
            <person name="Labutti K."/>
            <person name="Lapidus A."/>
            <person name="Lindquist E."/>
            <person name="Lipzen A."/>
            <person name="Meier-Kolthoff J.P."/>
            <person name="Ohm R.A."/>
            <person name="Otillar R.P."/>
            <person name="Pangilinan J."/>
            <person name="Peng Y."/>
            <person name="Rokas A."/>
            <person name="Rosa C.A."/>
            <person name="Scheuner C."/>
            <person name="Sibirny A.A."/>
            <person name="Slot J.C."/>
            <person name="Stielow J.B."/>
            <person name="Sun H."/>
            <person name="Kurtzman C.P."/>
            <person name="Blackwell M."/>
            <person name="Grigoriev I.V."/>
            <person name="Jeffries T.W."/>
        </authorList>
    </citation>
    <scope>NUCLEOTIDE SEQUENCE [LARGE SCALE GENOMIC DNA]</scope>
    <source>
        <strain evidence="8">NRRL Y-12698</strain>
    </source>
</reference>
<dbReference type="RefSeq" id="XP_018985435.1">
    <property type="nucleotide sequence ID" value="XM_019130791.1"/>
</dbReference>
<keyword evidence="3" id="KW-0677">Repeat</keyword>
<dbReference type="Pfam" id="PF08625">
    <property type="entry name" value="Utp13"/>
    <property type="match status" value="1"/>
</dbReference>
<evidence type="ECO:0000256" key="2">
    <source>
        <dbReference type="ARBA" id="ARBA00022574"/>
    </source>
</evidence>
<feature type="repeat" description="WD" evidence="5">
    <location>
        <begin position="183"/>
        <end position="224"/>
    </location>
</feature>
<dbReference type="GeneID" id="30148644"/>
<keyword evidence="8" id="KW-1185">Reference proteome</keyword>
<protein>
    <recommendedName>
        <fullName evidence="6">U3 small nucleolar RNA-associated protein 13 C-terminal domain-containing protein</fullName>
    </recommendedName>
</protein>
<sequence>MENLRVTFASDDILPFYVSGASATASVDGVTLATAVLEDVVITDLRANQTVHTLEGDGEPVTVVQLTPDGHYLGVVSQSQQLRVFDCWTRTLTRTFKLSSPVYVAAADPTSTLFAFGGADGAVTVWDIENGYITHSLKGHGTTVCSLAFHGELNNAQWKLASGDIMGQVRIWDLVKRKCLHTINEHNSAVRGLAFSASGETFISGGRDQVLVMYDATKKYKVAKTIPTRQQVENAGFITVGAHEYMYTGGSGNVLTLWDVATGEVRARSAAPLETNEELMITNILPLEDEGEHSLMLVISDQTLVELDFSAVEDVIEDGDEATIPVKRRVAGNHGTIADIRYVGPEYDLFAMATNSPALRIIDPKTPYEVQLLEGHTDLLNAIDVTVDGRWIATASKDHDARLWRWDDARGAFSCAAVFQGHADPVTALALPRTPVAGFPAFLITGSGDHTIKKWKITKSVMTAETPEIIASSEYTRRAHDKDINAIDIAPNDEFFCSASFDKTAKVWDLESGTTVGILTGHKRGLWDVKFCQYDKLLVTASGDKTLKVWSLTDFSVVKTLEGHTNSVQRVCFFNQNKQILSSGADGLVKIWDCTSGECAKTFDHHANRIWALATRDDGAAFVSADADGAIAMWRDNTDATIAQDQLDRKHKVEQEQSLANFINKGDWSNAFLLALTLDHPMRLYNVLKASIASGGTGVLGSEQMDECVAGLNADQLMVLFKRLRDWNTNSKLFEVSQKVIHLVLARFEANTLSEIPGLVKLVEAIIPYSERHYTRVDDLVEESYVLDYALAEMNRI</sequence>
<dbReference type="PROSITE" id="PS50294">
    <property type="entry name" value="WD_REPEATS_REGION"/>
    <property type="match status" value="5"/>
</dbReference>
<dbReference type="OrthoDB" id="5414888at2759"/>
<dbReference type="Gene3D" id="2.130.10.10">
    <property type="entry name" value="YVTN repeat-like/Quinoprotein amine dehydrogenase"/>
    <property type="match status" value="4"/>
</dbReference>
<dbReference type="AlphaFoldDB" id="A0A1E3QT56"/>
<keyword evidence="2 5" id="KW-0853">WD repeat</keyword>
<evidence type="ECO:0000313" key="8">
    <source>
        <dbReference type="Proteomes" id="UP000094336"/>
    </source>
</evidence>
<dbReference type="InterPro" id="IPR036322">
    <property type="entry name" value="WD40_repeat_dom_sf"/>
</dbReference>
<feature type="repeat" description="WD" evidence="5">
    <location>
        <begin position="373"/>
        <end position="404"/>
    </location>
</feature>
<evidence type="ECO:0000259" key="6">
    <source>
        <dbReference type="Pfam" id="PF08625"/>
    </source>
</evidence>
<feature type="repeat" description="WD" evidence="5">
    <location>
        <begin position="137"/>
        <end position="182"/>
    </location>
</feature>
<gene>
    <name evidence="7" type="ORF">BABINDRAFT_171163</name>
</gene>
<feature type="domain" description="U3 small nucleolar RNA-associated protein 13 C-terminal" evidence="6">
    <location>
        <begin position="656"/>
        <end position="794"/>
    </location>
</feature>
<feature type="repeat" description="WD" evidence="5">
    <location>
        <begin position="519"/>
        <end position="560"/>
    </location>
</feature>
<feature type="repeat" description="WD" evidence="5">
    <location>
        <begin position="561"/>
        <end position="602"/>
    </location>
</feature>
<organism evidence="7 8">
    <name type="scientific">Babjeviella inositovora NRRL Y-12698</name>
    <dbReference type="NCBI Taxonomy" id="984486"/>
    <lineage>
        <taxon>Eukaryota</taxon>
        <taxon>Fungi</taxon>
        <taxon>Dikarya</taxon>
        <taxon>Ascomycota</taxon>
        <taxon>Saccharomycotina</taxon>
        <taxon>Pichiomycetes</taxon>
        <taxon>Serinales incertae sedis</taxon>
        <taxon>Babjeviella</taxon>
    </lineage>
</organism>
<dbReference type="GO" id="GO:0034511">
    <property type="term" value="F:U3 snoRNA binding"/>
    <property type="evidence" value="ECO:0007669"/>
    <property type="project" value="TreeGrafter"/>
</dbReference>
<dbReference type="InterPro" id="IPR001680">
    <property type="entry name" value="WD40_rpt"/>
</dbReference>
<dbReference type="STRING" id="984486.A0A1E3QT56"/>
<dbReference type="SMART" id="SM00320">
    <property type="entry name" value="WD40"/>
    <property type="match status" value="11"/>
</dbReference>
<evidence type="ECO:0000256" key="1">
    <source>
        <dbReference type="ARBA" id="ARBA00004604"/>
    </source>
</evidence>
<comment type="subcellular location">
    <subcellularLocation>
        <location evidence="1">Nucleus</location>
        <location evidence="1">Nucleolus</location>
    </subcellularLocation>
</comment>
<dbReference type="PRINTS" id="PR00320">
    <property type="entry name" value="GPROTEINBRPT"/>
</dbReference>
<dbReference type="InterPro" id="IPR013934">
    <property type="entry name" value="Utp13_C"/>
</dbReference>
<dbReference type="Pfam" id="PF00400">
    <property type="entry name" value="WD40"/>
    <property type="match status" value="8"/>
</dbReference>
<evidence type="ECO:0000256" key="5">
    <source>
        <dbReference type="PROSITE-ProRule" id="PRU00221"/>
    </source>
</evidence>
<dbReference type="GO" id="GO:0032040">
    <property type="term" value="C:small-subunit processome"/>
    <property type="evidence" value="ECO:0007669"/>
    <property type="project" value="EnsemblFungi"/>
</dbReference>
<dbReference type="GO" id="GO:0000480">
    <property type="term" value="P:endonucleolytic cleavage in 5'-ETS of tricistronic rRNA transcript (SSU-rRNA, 5.8S rRNA, LSU-rRNA)"/>
    <property type="evidence" value="ECO:0007669"/>
    <property type="project" value="TreeGrafter"/>
</dbReference>
<proteinExistence type="predicted"/>
<feature type="repeat" description="WD" evidence="5">
    <location>
        <begin position="419"/>
        <end position="465"/>
    </location>
</feature>
<evidence type="ECO:0000256" key="4">
    <source>
        <dbReference type="ARBA" id="ARBA00023242"/>
    </source>
</evidence>
<feature type="repeat" description="WD" evidence="5">
    <location>
        <begin position="99"/>
        <end position="136"/>
    </location>
</feature>
<name>A0A1E3QT56_9ASCO</name>
<evidence type="ECO:0000313" key="7">
    <source>
        <dbReference type="EMBL" id="ODQ80107.1"/>
    </source>
</evidence>